<accession>A0AAD6X191</accession>
<feature type="region of interest" description="Disordered" evidence="1">
    <location>
        <begin position="34"/>
        <end position="144"/>
    </location>
</feature>
<evidence type="ECO:0000313" key="3">
    <source>
        <dbReference type="Proteomes" id="UP001218188"/>
    </source>
</evidence>
<evidence type="ECO:0000256" key="1">
    <source>
        <dbReference type="SAM" id="MobiDB-lite"/>
    </source>
</evidence>
<feature type="compositionally biased region" description="Polar residues" evidence="1">
    <location>
        <begin position="57"/>
        <end position="66"/>
    </location>
</feature>
<name>A0AAD6X191_9AGAR</name>
<feature type="region of interest" description="Disordered" evidence="1">
    <location>
        <begin position="152"/>
        <end position="171"/>
    </location>
</feature>
<feature type="compositionally biased region" description="Acidic residues" evidence="1">
    <location>
        <begin position="134"/>
        <end position="144"/>
    </location>
</feature>
<organism evidence="2 3">
    <name type="scientific">Mycena alexandri</name>
    <dbReference type="NCBI Taxonomy" id="1745969"/>
    <lineage>
        <taxon>Eukaryota</taxon>
        <taxon>Fungi</taxon>
        <taxon>Dikarya</taxon>
        <taxon>Basidiomycota</taxon>
        <taxon>Agaricomycotina</taxon>
        <taxon>Agaricomycetes</taxon>
        <taxon>Agaricomycetidae</taxon>
        <taxon>Agaricales</taxon>
        <taxon>Marasmiineae</taxon>
        <taxon>Mycenaceae</taxon>
        <taxon>Mycena</taxon>
    </lineage>
</organism>
<protein>
    <submittedName>
        <fullName evidence="2">Uncharacterized protein</fullName>
    </submittedName>
</protein>
<proteinExistence type="predicted"/>
<comment type="caution">
    <text evidence="2">The sequence shown here is derived from an EMBL/GenBank/DDBJ whole genome shotgun (WGS) entry which is preliminary data.</text>
</comment>
<dbReference type="EMBL" id="JARJCM010000084">
    <property type="protein sequence ID" value="KAJ7031101.1"/>
    <property type="molecule type" value="Genomic_DNA"/>
</dbReference>
<keyword evidence="3" id="KW-1185">Reference proteome</keyword>
<evidence type="ECO:0000313" key="2">
    <source>
        <dbReference type="EMBL" id="KAJ7031101.1"/>
    </source>
</evidence>
<gene>
    <name evidence="2" type="ORF">C8F04DRAFT_1186154</name>
</gene>
<dbReference type="AlphaFoldDB" id="A0AAD6X191"/>
<sequence>MPPPKKLVRERLSHFNGAKLSPRKAIKRVAAIALSPVKARPQKKNRNTDPEDEVPVSESSAANIQNEDVFLADANTSHHHEFHQGSMPEPPTAAPPAFVLQGRINLNSSQYHGPHQEDDRASPTPRAPSILEHSDDDNDLDSEIVPPEEDELCVPEAGNFGGDGYPRPAPPKTFVEKMAALGTKQFLAVAPDSW</sequence>
<dbReference type="Proteomes" id="UP001218188">
    <property type="component" value="Unassembled WGS sequence"/>
</dbReference>
<reference evidence="2" key="1">
    <citation type="submission" date="2023-03" db="EMBL/GenBank/DDBJ databases">
        <title>Massive genome expansion in bonnet fungi (Mycena s.s.) driven by repeated elements and novel gene families across ecological guilds.</title>
        <authorList>
            <consortium name="Lawrence Berkeley National Laboratory"/>
            <person name="Harder C.B."/>
            <person name="Miyauchi S."/>
            <person name="Viragh M."/>
            <person name="Kuo A."/>
            <person name="Thoen E."/>
            <person name="Andreopoulos B."/>
            <person name="Lu D."/>
            <person name="Skrede I."/>
            <person name="Drula E."/>
            <person name="Henrissat B."/>
            <person name="Morin E."/>
            <person name="Kohler A."/>
            <person name="Barry K."/>
            <person name="LaButti K."/>
            <person name="Morin E."/>
            <person name="Salamov A."/>
            <person name="Lipzen A."/>
            <person name="Mereny Z."/>
            <person name="Hegedus B."/>
            <person name="Baldrian P."/>
            <person name="Stursova M."/>
            <person name="Weitz H."/>
            <person name="Taylor A."/>
            <person name="Grigoriev I.V."/>
            <person name="Nagy L.G."/>
            <person name="Martin F."/>
            <person name="Kauserud H."/>
        </authorList>
    </citation>
    <scope>NUCLEOTIDE SEQUENCE</scope>
    <source>
        <strain evidence="2">CBHHK200</strain>
    </source>
</reference>